<dbReference type="EMBL" id="LCUC01000253">
    <property type="protein sequence ID" value="KKY33158.1"/>
    <property type="molecule type" value="Genomic_DNA"/>
</dbReference>
<reference evidence="8 9" key="1">
    <citation type="submission" date="2015-05" db="EMBL/GenBank/DDBJ databases">
        <title>Distinctive expansion of gene families associated with plant cell wall degradation and secondary metabolism in the genomes of grapevine trunk pathogens.</title>
        <authorList>
            <person name="Lawrence D.P."/>
            <person name="Travadon R."/>
            <person name="Rolshausen P.E."/>
            <person name="Baumgartner K."/>
        </authorList>
    </citation>
    <scope>NUCLEOTIDE SEQUENCE [LARGE SCALE GENOMIC DNA]</scope>
    <source>
        <strain evidence="8">DA912</strain>
    </source>
</reference>
<evidence type="ECO:0000256" key="4">
    <source>
        <dbReference type="ARBA" id="ARBA00049194"/>
    </source>
</evidence>
<dbReference type="InterPro" id="IPR016162">
    <property type="entry name" value="Ald_DH_N"/>
</dbReference>
<name>A0A0G2HDC0_9PEZI</name>
<dbReference type="OrthoDB" id="310895at2759"/>
<reference evidence="8 9" key="2">
    <citation type="submission" date="2015-05" db="EMBL/GenBank/DDBJ databases">
        <authorList>
            <person name="Morales-Cruz A."/>
            <person name="Amrine K.C."/>
            <person name="Cantu D."/>
        </authorList>
    </citation>
    <scope>NUCLEOTIDE SEQUENCE [LARGE SCALE GENOMIC DNA]</scope>
    <source>
        <strain evidence="8">DA912</strain>
    </source>
</reference>
<evidence type="ECO:0000256" key="6">
    <source>
        <dbReference type="RuleBase" id="RU003345"/>
    </source>
</evidence>
<dbReference type="EC" id="1.2.1.3" evidence="3"/>
<dbReference type="Proteomes" id="UP000034680">
    <property type="component" value="Unassembled WGS sequence"/>
</dbReference>
<dbReference type="GO" id="GO:0004029">
    <property type="term" value="F:aldehyde dehydrogenase (NAD+) activity"/>
    <property type="evidence" value="ECO:0007669"/>
    <property type="project" value="UniProtKB-EC"/>
</dbReference>
<evidence type="ECO:0000256" key="5">
    <source>
        <dbReference type="PROSITE-ProRule" id="PRU10007"/>
    </source>
</evidence>
<feature type="domain" description="Aldehyde dehydrogenase" evidence="7">
    <location>
        <begin position="20"/>
        <end position="468"/>
    </location>
</feature>
<dbReference type="Gene3D" id="3.40.605.10">
    <property type="entry name" value="Aldehyde Dehydrogenase, Chain A, domain 1"/>
    <property type="match status" value="1"/>
</dbReference>
<dbReference type="FunFam" id="3.40.605.10:FF:000007">
    <property type="entry name" value="NAD/NADP-dependent betaine aldehyde dehydrogenase"/>
    <property type="match status" value="1"/>
</dbReference>
<organism evidence="8 9">
    <name type="scientific">Diaporthe ampelina</name>
    <dbReference type="NCBI Taxonomy" id="1214573"/>
    <lineage>
        <taxon>Eukaryota</taxon>
        <taxon>Fungi</taxon>
        <taxon>Dikarya</taxon>
        <taxon>Ascomycota</taxon>
        <taxon>Pezizomycotina</taxon>
        <taxon>Sordariomycetes</taxon>
        <taxon>Sordariomycetidae</taxon>
        <taxon>Diaporthales</taxon>
        <taxon>Diaporthaceae</taxon>
        <taxon>Diaporthe</taxon>
    </lineage>
</organism>
<evidence type="ECO:0000313" key="8">
    <source>
        <dbReference type="EMBL" id="KKY33158.1"/>
    </source>
</evidence>
<dbReference type="PROSITE" id="PS00687">
    <property type="entry name" value="ALDEHYDE_DEHYDR_GLU"/>
    <property type="match status" value="1"/>
</dbReference>
<dbReference type="InterPro" id="IPR044086">
    <property type="entry name" value="LUC3-like"/>
</dbReference>
<comment type="caution">
    <text evidence="8">The sequence shown here is derived from an EMBL/GenBank/DDBJ whole genome shotgun (WGS) entry which is preliminary data.</text>
</comment>
<dbReference type="AlphaFoldDB" id="A0A0G2HDC0"/>
<protein>
    <recommendedName>
        <fullName evidence="3">aldehyde dehydrogenase (NAD(+))</fullName>
        <ecNumber evidence="3">1.2.1.3</ecNumber>
    </recommendedName>
</protein>
<keyword evidence="2 6" id="KW-0560">Oxidoreductase</keyword>
<feature type="active site" evidence="5">
    <location>
        <position position="244"/>
    </location>
</feature>
<accession>A0A0G2HDC0</accession>
<dbReference type="InterPro" id="IPR015590">
    <property type="entry name" value="Aldehyde_DH_dom"/>
</dbReference>
<dbReference type="InterPro" id="IPR016163">
    <property type="entry name" value="Ald_DH_C"/>
</dbReference>
<dbReference type="InterPro" id="IPR016160">
    <property type="entry name" value="Ald_DH_CS_CYS"/>
</dbReference>
<keyword evidence="9" id="KW-1185">Reference proteome</keyword>
<evidence type="ECO:0000259" key="7">
    <source>
        <dbReference type="Pfam" id="PF00171"/>
    </source>
</evidence>
<dbReference type="CDD" id="cd07106">
    <property type="entry name" value="ALDH_AldA-AAD23400"/>
    <property type="match status" value="1"/>
</dbReference>
<evidence type="ECO:0000313" key="9">
    <source>
        <dbReference type="Proteomes" id="UP000034680"/>
    </source>
</evidence>
<dbReference type="InterPro" id="IPR029510">
    <property type="entry name" value="Ald_DH_CS_GLU"/>
</dbReference>
<proteinExistence type="inferred from homology"/>
<sequence>MDFQDSFVQIINGKSAATEKTRHGINPATLEPKMEVPVATPDDLDRAVSAAKAALKTWSRKPYEKRREAVLAFADAIESMSTHFRDLLVSEQGKPIPQADAEIQAAVAWFRGMAGIPLPEDTIEDNEKRTVTTRYTPIGVVAAIVPWNFPLMLAAGKIGPSLLTGNVIIVKPSPFTPYCGLKLVELAQQFFPPGVVQSLSGDDNLGPWLTSHPGIDKISFTGSTATGKAVMQSASKTLKRVTLELGGNDPAIIFPDVDVEKVAQQIATWAFLNSGQICLCLKRIYVHESIYEEFKDAMVKHAGEFTIGEGTQPGITHGPVQNRMQYDRVKTFFDDIAKQGWEVALGGKIDDSPQTGYYIKPTIIDRPPEKSRIVVEEPFGPIVPLLTWKDEEDVIDRANDTNMGLGASVWSNDISKATRVAKEIQAGNVWINTHFDLSPMAPFGGHKESGIGTEWGLNGLKAFCNVQTLFVNKNLP</sequence>
<evidence type="ECO:0000256" key="2">
    <source>
        <dbReference type="ARBA" id="ARBA00023002"/>
    </source>
</evidence>
<evidence type="ECO:0000256" key="1">
    <source>
        <dbReference type="ARBA" id="ARBA00009986"/>
    </source>
</evidence>
<comment type="catalytic activity">
    <reaction evidence="4">
        <text>an aldehyde + NAD(+) + H2O = a carboxylate + NADH + 2 H(+)</text>
        <dbReference type="Rhea" id="RHEA:16185"/>
        <dbReference type="ChEBI" id="CHEBI:15377"/>
        <dbReference type="ChEBI" id="CHEBI:15378"/>
        <dbReference type="ChEBI" id="CHEBI:17478"/>
        <dbReference type="ChEBI" id="CHEBI:29067"/>
        <dbReference type="ChEBI" id="CHEBI:57540"/>
        <dbReference type="ChEBI" id="CHEBI:57945"/>
        <dbReference type="EC" id="1.2.1.3"/>
    </reaction>
</comment>
<dbReference type="PROSITE" id="PS00070">
    <property type="entry name" value="ALDEHYDE_DEHYDR_CYS"/>
    <property type="match status" value="1"/>
</dbReference>
<dbReference type="SUPFAM" id="SSF53720">
    <property type="entry name" value="ALDH-like"/>
    <property type="match status" value="1"/>
</dbReference>
<dbReference type="Pfam" id="PF00171">
    <property type="entry name" value="Aldedh"/>
    <property type="match status" value="1"/>
</dbReference>
<dbReference type="STRING" id="1214573.A0A0G2HDC0"/>
<evidence type="ECO:0000256" key="3">
    <source>
        <dbReference type="ARBA" id="ARBA00024226"/>
    </source>
</evidence>
<comment type="similarity">
    <text evidence="1 6">Belongs to the aldehyde dehydrogenase family.</text>
</comment>
<dbReference type="Gene3D" id="3.40.309.10">
    <property type="entry name" value="Aldehyde Dehydrogenase, Chain A, domain 2"/>
    <property type="match status" value="1"/>
</dbReference>
<dbReference type="FunFam" id="3.40.309.10:FF:000009">
    <property type="entry name" value="Aldehyde dehydrogenase A"/>
    <property type="match status" value="1"/>
</dbReference>
<dbReference type="InterPro" id="IPR016161">
    <property type="entry name" value="Ald_DH/histidinol_DH"/>
</dbReference>
<gene>
    <name evidence="8" type="ORF">UCDDA912_g06867</name>
</gene>
<dbReference type="PANTHER" id="PTHR11699">
    <property type="entry name" value="ALDEHYDE DEHYDROGENASE-RELATED"/>
    <property type="match status" value="1"/>
</dbReference>